<dbReference type="EMBL" id="CP011304">
    <property type="protein sequence ID" value="AKE65516.1"/>
    <property type="molecule type" value="Genomic_DNA"/>
</dbReference>
<dbReference type="HOGENOM" id="CLU_1667359_0_0_3"/>
<dbReference type="Proteomes" id="UP000034103">
    <property type="component" value="Chromosome"/>
</dbReference>
<protein>
    <submittedName>
        <fullName evidence="1">Uncharacterized protein</fullName>
    </submittedName>
</protein>
<dbReference type="AlphaFoldDB" id="A0A0F6U5V9"/>
<name>A0A0F6U5V9_MICAE</name>
<gene>
    <name evidence="1" type="ORF">MYAER_3178</name>
</gene>
<dbReference type="PATRIC" id="fig|1641812.3.peg.3283"/>
<reference evidence="1 2" key="1">
    <citation type="journal article" date="2015" name="Genome Announc.">
        <title>Complete Genome Sequence of Microcystis aeruginosa NIES-2549, a Bloom-Forming Cyanobacterium from Lake Kasumigaura, Japan.</title>
        <authorList>
            <person name="Yamaguchi H."/>
            <person name="Suzuki S."/>
            <person name="Tanabe Y."/>
            <person name="Osana Y."/>
            <person name="Shimura Y."/>
            <person name="Ishida K."/>
            <person name="Kawachi M."/>
        </authorList>
    </citation>
    <scope>NUCLEOTIDE SEQUENCE [LARGE SCALE GENOMIC DNA]</scope>
    <source>
        <strain evidence="1 2">NIES-2549</strain>
    </source>
</reference>
<organism evidence="1 2">
    <name type="scientific">Microcystis aeruginosa NIES-2549</name>
    <dbReference type="NCBI Taxonomy" id="1641812"/>
    <lineage>
        <taxon>Bacteria</taxon>
        <taxon>Bacillati</taxon>
        <taxon>Cyanobacteriota</taxon>
        <taxon>Cyanophyceae</taxon>
        <taxon>Oscillatoriophycideae</taxon>
        <taxon>Chroococcales</taxon>
        <taxon>Microcystaceae</taxon>
        <taxon>Microcystis</taxon>
    </lineage>
</organism>
<evidence type="ECO:0000313" key="2">
    <source>
        <dbReference type="Proteomes" id="UP000034103"/>
    </source>
</evidence>
<proteinExistence type="predicted"/>
<dbReference type="RefSeq" id="WP_235614754.1">
    <property type="nucleotide sequence ID" value="NZ_CP011304.1"/>
</dbReference>
<evidence type="ECO:0000313" key="1">
    <source>
        <dbReference type="EMBL" id="AKE65516.1"/>
    </source>
</evidence>
<accession>A0A0F6U5V9</accession>
<sequence length="160" mass="18858">MAYYDNYLQGFIELIRVKKIMLDASLKSTDKSAQYNRICFGLTILSEIIIEKYIGYFPHNYLESFKMIAKAFLDDPSLQPEKTSQFKQVLISLKNTARAILWQIQEYENQETKPLNWTDFYTSNKSDTDQVQKQKNQPAIAWAKSRLEQLENLRKVKGWD</sequence>